<feature type="chain" id="PRO_5034107277" description="Zona pellucida sperm-binding protein 3" evidence="2">
    <location>
        <begin position="24"/>
        <end position="468"/>
    </location>
</feature>
<dbReference type="GO" id="GO:0032190">
    <property type="term" value="F:acrosin binding"/>
    <property type="evidence" value="ECO:0007669"/>
    <property type="project" value="TreeGrafter"/>
</dbReference>
<dbReference type="PANTHER" id="PTHR11576">
    <property type="entry name" value="ZONA PELLUCIDA SPERM-BINDING PROTEIN 3"/>
    <property type="match status" value="1"/>
</dbReference>
<reference evidence="3" key="2">
    <citation type="submission" date="2025-09" db="UniProtKB">
        <authorList>
            <consortium name="Ensembl"/>
        </authorList>
    </citation>
    <scope>IDENTIFICATION</scope>
</reference>
<sequence>MPQGCCSHLSVLSLPLLTPFLPAGTPTAPAAPTFSGHVAVAPVTSSGVGTKVMSPEPAAATVPGGIHTQPRSEEPSMNFTLRLLHGDPGATKTPLVLSSASVLHLEARVDFGPGVSPRIYVDQCYGTALGWPGHSRRAYVVVNSQGCLHGPNLGSVSVQHQRGASVLQLSILPPVLEAGPEEEVYVHCLLTAWGTKKHSLRSCFYSETAARWHNAEDPSRSALCDCCDSGCPPGDTPPGQQPEFPGEGMLHRETLGPFLVQDLVPWYEAPCRTVKKLLLAGLALLGSAIVAATLVGSVLAMGLAVWRLRRGQQRRRRPRRQCPFQAELQAVVGALVPRELEKEGEPGSEYHSLGHSSVLLGGGEQQPLGVQRPDDLVPDGAALPVVAAHAPRHVLPDHLRGHLTLGTAPSGWGHPLWDGNTPLGMGTPHLGWGHSPWAAHPPRALPKQRCCRHPCACGPPRAAKARQG</sequence>
<evidence type="ECO:0000256" key="2">
    <source>
        <dbReference type="SAM" id="SignalP"/>
    </source>
</evidence>
<accession>A0A8B9VHQ9</accession>
<dbReference type="GO" id="GO:0031012">
    <property type="term" value="C:extracellular matrix"/>
    <property type="evidence" value="ECO:0007669"/>
    <property type="project" value="TreeGrafter"/>
</dbReference>
<organism evidence="3 4">
    <name type="scientific">Anas zonorhyncha</name>
    <name type="common">Eastern spot-billed duck</name>
    <dbReference type="NCBI Taxonomy" id="75864"/>
    <lineage>
        <taxon>Eukaryota</taxon>
        <taxon>Metazoa</taxon>
        <taxon>Chordata</taxon>
        <taxon>Craniata</taxon>
        <taxon>Vertebrata</taxon>
        <taxon>Euteleostomi</taxon>
        <taxon>Archelosauria</taxon>
        <taxon>Archosauria</taxon>
        <taxon>Dinosauria</taxon>
        <taxon>Saurischia</taxon>
        <taxon>Theropoda</taxon>
        <taxon>Coelurosauria</taxon>
        <taxon>Aves</taxon>
        <taxon>Neognathae</taxon>
        <taxon>Galloanserae</taxon>
        <taxon>Anseriformes</taxon>
        <taxon>Anatidae</taxon>
        <taxon>Anatinae</taxon>
        <taxon>Anas</taxon>
    </lineage>
</organism>
<evidence type="ECO:0000313" key="4">
    <source>
        <dbReference type="Proteomes" id="UP000694549"/>
    </source>
</evidence>
<dbReference type="PANTHER" id="PTHR11576:SF14">
    <property type="entry name" value="ZP DOMAIN-CONTAINING PROTEIN"/>
    <property type="match status" value="1"/>
</dbReference>
<protein>
    <recommendedName>
        <fullName evidence="5">Zona pellucida sperm-binding protein 3</fullName>
    </recommendedName>
</protein>
<dbReference type="GO" id="GO:0035803">
    <property type="term" value="P:egg coat formation"/>
    <property type="evidence" value="ECO:0007669"/>
    <property type="project" value="TreeGrafter"/>
</dbReference>
<feature type="signal peptide" evidence="2">
    <location>
        <begin position="1"/>
        <end position="23"/>
    </location>
</feature>
<keyword evidence="1" id="KW-0812">Transmembrane</keyword>
<keyword evidence="1" id="KW-0472">Membrane</keyword>
<reference evidence="3" key="1">
    <citation type="submission" date="2025-08" db="UniProtKB">
        <authorList>
            <consortium name="Ensembl"/>
        </authorList>
    </citation>
    <scope>IDENTIFICATION</scope>
</reference>
<keyword evidence="1" id="KW-1133">Transmembrane helix</keyword>
<keyword evidence="2" id="KW-0732">Signal</keyword>
<dbReference type="Proteomes" id="UP000694549">
    <property type="component" value="Unplaced"/>
</dbReference>
<feature type="transmembrane region" description="Helical" evidence="1">
    <location>
        <begin position="277"/>
        <end position="306"/>
    </location>
</feature>
<dbReference type="AlphaFoldDB" id="A0A8B9VHQ9"/>
<dbReference type="GO" id="GO:0007339">
    <property type="term" value="P:binding of sperm to zona pellucida"/>
    <property type="evidence" value="ECO:0007669"/>
    <property type="project" value="TreeGrafter"/>
</dbReference>
<evidence type="ECO:0008006" key="5">
    <source>
        <dbReference type="Google" id="ProtNLM"/>
    </source>
</evidence>
<dbReference type="Gene3D" id="2.60.40.4100">
    <property type="entry name" value="Zona pellucida, ZP-C domain"/>
    <property type="match status" value="1"/>
</dbReference>
<dbReference type="GO" id="GO:2000344">
    <property type="term" value="P:positive regulation of acrosome reaction"/>
    <property type="evidence" value="ECO:0007669"/>
    <property type="project" value="TreeGrafter"/>
</dbReference>
<keyword evidence="4" id="KW-1185">Reference proteome</keyword>
<evidence type="ECO:0000256" key="1">
    <source>
        <dbReference type="SAM" id="Phobius"/>
    </source>
</evidence>
<dbReference type="Ensembl" id="ENSAZOT00000026398.1">
    <property type="protein sequence ID" value="ENSAZOP00000024602.1"/>
    <property type="gene ID" value="ENSAZOG00000015830.1"/>
</dbReference>
<dbReference type="FunFam" id="2.60.40.4100:FF:000002">
    <property type="entry name" value="Zona pellucida sperm-binding protein 3"/>
    <property type="match status" value="1"/>
</dbReference>
<name>A0A8B9VHQ9_9AVES</name>
<proteinExistence type="predicted"/>
<evidence type="ECO:0000313" key="3">
    <source>
        <dbReference type="Ensembl" id="ENSAZOP00000024602.1"/>
    </source>
</evidence>
<dbReference type="InterPro" id="IPR042235">
    <property type="entry name" value="ZP-C_dom"/>
</dbReference>